<dbReference type="Pfam" id="PF03968">
    <property type="entry name" value="LptD_N"/>
    <property type="match status" value="1"/>
</dbReference>
<proteinExistence type="predicted"/>
<dbReference type="PANTHER" id="PTHR36504:SF1">
    <property type="entry name" value="LIPOPOLYSACCHARIDE EXPORT SYSTEM PROTEIN LPTA"/>
    <property type="match status" value="1"/>
</dbReference>
<keyword evidence="7" id="KW-1185">Reference proteome</keyword>
<dbReference type="Proteomes" id="UP001321445">
    <property type="component" value="Chromosome"/>
</dbReference>
<feature type="chain" id="PRO_5046967994" description="Organic solvent tolerance-like N-terminal domain-containing protein" evidence="4">
    <location>
        <begin position="20"/>
        <end position="163"/>
    </location>
</feature>
<feature type="signal peptide" evidence="4">
    <location>
        <begin position="1"/>
        <end position="19"/>
    </location>
</feature>
<evidence type="ECO:0000256" key="3">
    <source>
        <dbReference type="ARBA" id="ARBA00022764"/>
    </source>
</evidence>
<dbReference type="PANTHER" id="PTHR36504">
    <property type="entry name" value="LIPOPOLYSACCHARIDE EXPORT SYSTEM PROTEIN LPTA"/>
    <property type="match status" value="1"/>
</dbReference>
<keyword evidence="3" id="KW-0574">Periplasm</keyword>
<keyword evidence="1" id="KW-0813">Transport</keyword>
<accession>A0ABN6WXJ6</accession>
<evidence type="ECO:0000256" key="4">
    <source>
        <dbReference type="SAM" id="SignalP"/>
    </source>
</evidence>
<name>A0ABN6WXJ6_9BACT</name>
<dbReference type="Gene3D" id="2.60.450.10">
    <property type="entry name" value="Lipopolysaccharide (LPS) transport protein A like domain"/>
    <property type="match status" value="1"/>
</dbReference>
<protein>
    <recommendedName>
        <fullName evidence="5">Organic solvent tolerance-like N-terminal domain-containing protein</fullName>
    </recommendedName>
</protein>
<organism evidence="6 7">
    <name type="scientific">Hydrogenimonas cancrithermarum</name>
    <dbReference type="NCBI Taxonomy" id="2993563"/>
    <lineage>
        <taxon>Bacteria</taxon>
        <taxon>Pseudomonadati</taxon>
        <taxon>Campylobacterota</taxon>
        <taxon>Epsilonproteobacteria</taxon>
        <taxon>Campylobacterales</taxon>
        <taxon>Hydrogenimonadaceae</taxon>
        <taxon>Hydrogenimonas</taxon>
    </lineage>
</organism>
<sequence length="163" mass="18719">MKKLWSLTLFCLSAVAIYAASEQVEITADRFEASETERLTKFIGHVHMKKGPDELNASKVFVYFDKARKPMRYEAVGNTSFVIHMDNNQTYVGRADRLLYRPGKEIYELFGNVVLKEPRLDRTLMGEKVVVEKISGKAHVEGKEDKPVKFIFKVEDKNASKDR</sequence>
<evidence type="ECO:0000313" key="6">
    <source>
        <dbReference type="EMBL" id="BDY13917.1"/>
    </source>
</evidence>
<dbReference type="InterPro" id="IPR052037">
    <property type="entry name" value="LPS_export_LptA"/>
</dbReference>
<dbReference type="NCBIfam" id="TIGR03002">
    <property type="entry name" value="outer_YhbN_LptA"/>
    <property type="match status" value="1"/>
</dbReference>
<keyword evidence="2 4" id="KW-0732">Signal</keyword>
<gene>
    <name evidence="6" type="ORF">HCR_22290</name>
</gene>
<dbReference type="RefSeq" id="WP_286336857.1">
    <property type="nucleotide sequence ID" value="NZ_AP027370.1"/>
</dbReference>
<feature type="domain" description="Organic solvent tolerance-like N-terminal" evidence="5">
    <location>
        <begin position="25"/>
        <end position="135"/>
    </location>
</feature>
<evidence type="ECO:0000256" key="2">
    <source>
        <dbReference type="ARBA" id="ARBA00022729"/>
    </source>
</evidence>
<evidence type="ECO:0000256" key="1">
    <source>
        <dbReference type="ARBA" id="ARBA00022448"/>
    </source>
</evidence>
<dbReference type="InterPro" id="IPR014340">
    <property type="entry name" value="LptA"/>
</dbReference>
<evidence type="ECO:0000259" key="5">
    <source>
        <dbReference type="Pfam" id="PF03968"/>
    </source>
</evidence>
<evidence type="ECO:0000313" key="7">
    <source>
        <dbReference type="Proteomes" id="UP001321445"/>
    </source>
</evidence>
<dbReference type="EMBL" id="AP027370">
    <property type="protein sequence ID" value="BDY13917.1"/>
    <property type="molecule type" value="Genomic_DNA"/>
</dbReference>
<dbReference type="InterPro" id="IPR005653">
    <property type="entry name" value="OstA-like_N"/>
</dbReference>
<reference evidence="6 7" key="1">
    <citation type="submission" date="2023-03" db="EMBL/GenBank/DDBJ databases">
        <title>Description of Hydrogenimonas sp. ISO32.</title>
        <authorList>
            <person name="Mino S."/>
            <person name="Fukazawa S."/>
            <person name="Sawabe T."/>
        </authorList>
    </citation>
    <scope>NUCLEOTIDE SEQUENCE [LARGE SCALE GENOMIC DNA]</scope>
    <source>
        <strain evidence="6 7">ISO32</strain>
    </source>
</reference>